<dbReference type="Proteomes" id="UP000466024">
    <property type="component" value="Unassembled WGS sequence"/>
</dbReference>
<proteinExistence type="inferred from homology"/>
<dbReference type="RefSeq" id="WP_149437971.1">
    <property type="nucleotide sequence ID" value="NZ_VTPX01000024.1"/>
</dbReference>
<evidence type="ECO:0000256" key="2">
    <source>
        <dbReference type="ARBA" id="ARBA00022729"/>
    </source>
</evidence>
<feature type="domain" description="Solute-binding protein family 3/N-terminal" evidence="4">
    <location>
        <begin position="36"/>
        <end position="257"/>
    </location>
</feature>
<dbReference type="InterPro" id="IPR001638">
    <property type="entry name" value="Solute-binding_3/MltF_N"/>
</dbReference>
<evidence type="ECO:0000313" key="6">
    <source>
        <dbReference type="Proteomes" id="UP000466024"/>
    </source>
</evidence>
<dbReference type="EMBL" id="VTPX01000024">
    <property type="protein sequence ID" value="KAA0015290.1"/>
    <property type="molecule type" value="Genomic_DNA"/>
</dbReference>
<protein>
    <submittedName>
        <fullName evidence="5">Transporter substrate-binding domain-containing protein</fullName>
    </submittedName>
</protein>
<dbReference type="PROSITE" id="PS51257">
    <property type="entry name" value="PROKAR_LIPOPROTEIN"/>
    <property type="match status" value="1"/>
</dbReference>
<feature type="chain" id="PRO_5024931663" evidence="3">
    <location>
        <begin position="25"/>
        <end position="275"/>
    </location>
</feature>
<comment type="caution">
    <text evidence="5">The sequence shown here is derived from an EMBL/GenBank/DDBJ whole genome shotgun (WGS) entry which is preliminary data.</text>
</comment>
<dbReference type="SMART" id="SM00062">
    <property type="entry name" value="PBPb"/>
    <property type="match status" value="1"/>
</dbReference>
<dbReference type="Pfam" id="PF00497">
    <property type="entry name" value="SBP_bac_3"/>
    <property type="match status" value="1"/>
</dbReference>
<evidence type="ECO:0000256" key="3">
    <source>
        <dbReference type="SAM" id="SignalP"/>
    </source>
</evidence>
<name>A0A640W8Y4_9GAMM</name>
<organism evidence="5 6">
    <name type="scientific">Salinicola corii</name>
    <dbReference type="NCBI Taxonomy" id="2606937"/>
    <lineage>
        <taxon>Bacteria</taxon>
        <taxon>Pseudomonadati</taxon>
        <taxon>Pseudomonadota</taxon>
        <taxon>Gammaproteobacteria</taxon>
        <taxon>Oceanospirillales</taxon>
        <taxon>Halomonadaceae</taxon>
        <taxon>Salinicola</taxon>
    </lineage>
</organism>
<dbReference type="Gene3D" id="3.40.190.10">
    <property type="entry name" value="Periplasmic binding protein-like II"/>
    <property type="match status" value="2"/>
</dbReference>
<reference evidence="5 6" key="1">
    <citation type="submission" date="2019-08" db="EMBL/GenBank/DDBJ databases">
        <title>Bioinformatics analysis of the strain L3 and L5.</title>
        <authorList>
            <person name="Li X."/>
        </authorList>
    </citation>
    <scope>NUCLEOTIDE SEQUENCE [LARGE SCALE GENOMIC DNA]</scope>
    <source>
        <strain evidence="5 6">L3</strain>
    </source>
</reference>
<dbReference type="SUPFAM" id="SSF53850">
    <property type="entry name" value="Periplasmic binding protein-like II"/>
    <property type="match status" value="1"/>
</dbReference>
<feature type="signal peptide" evidence="3">
    <location>
        <begin position="1"/>
        <end position="24"/>
    </location>
</feature>
<comment type="similarity">
    <text evidence="1">Belongs to the bacterial solute-binding protein 3 family.</text>
</comment>
<keyword evidence="6" id="KW-1185">Reference proteome</keyword>
<evidence type="ECO:0000313" key="5">
    <source>
        <dbReference type="EMBL" id="KAA0015290.1"/>
    </source>
</evidence>
<evidence type="ECO:0000259" key="4">
    <source>
        <dbReference type="SMART" id="SM00062"/>
    </source>
</evidence>
<accession>A0A640W8Y4</accession>
<dbReference type="PANTHER" id="PTHR35936:SF19">
    <property type="entry name" value="AMINO-ACID-BINDING PROTEIN YXEM-RELATED"/>
    <property type="match status" value="1"/>
</dbReference>
<gene>
    <name evidence="5" type="ORF">F0A16_21075</name>
</gene>
<dbReference type="PANTHER" id="PTHR35936">
    <property type="entry name" value="MEMBRANE-BOUND LYTIC MUREIN TRANSGLYCOSYLASE F"/>
    <property type="match status" value="1"/>
</dbReference>
<evidence type="ECO:0000256" key="1">
    <source>
        <dbReference type="ARBA" id="ARBA00010333"/>
    </source>
</evidence>
<keyword evidence="2 3" id="KW-0732">Signal</keyword>
<dbReference type="AlphaFoldDB" id="A0A640W8Y4"/>
<sequence length="275" mass="29893">MKTTLHYLTTALIVGCTFSQAAHAFESLDEIRDNGVIRIANTQSSPPWSYLNEQNQADGYDVAMAKEVAKRLDVPKVEFVADTFQNFVQGLKTDKYDLVMNDLTPTDERKKQVDFASPYGVEEFYIFIRDDNDDIHSIDGMAGHSVGVTSGTSNEAWARKHMTGSDIKTYSNGGLVFNDLAVGRVDAVLSSLFGGNKHRDADDLPIHAVGEPLTYQLSAPAMAKGNDSLRDAVSQAIDGMIADGTVEAYANRYIGSDYHMLKGIAAAKAEIAAGK</sequence>